<evidence type="ECO:0000313" key="1">
    <source>
        <dbReference type="EMBL" id="MCG2617529.1"/>
    </source>
</evidence>
<name>A0ABS9KZ83_9BACT</name>
<evidence type="ECO:0008006" key="3">
    <source>
        <dbReference type="Google" id="ProtNLM"/>
    </source>
</evidence>
<protein>
    <recommendedName>
        <fullName evidence="3">Tetratricopeptide repeat protein</fullName>
    </recommendedName>
</protein>
<organism evidence="1 2">
    <name type="scientific">Terrimonas ginsenosidimutans</name>
    <dbReference type="NCBI Taxonomy" id="2908004"/>
    <lineage>
        <taxon>Bacteria</taxon>
        <taxon>Pseudomonadati</taxon>
        <taxon>Bacteroidota</taxon>
        <taxon>Chitinophagia</taxon>
        <taxon>Chitinophagales</taxon>
        <taxon>Chitinophagaceae</taxon>
        <taxon>Terrimonas</taxon>
    </lineage>
</organism>
<dbReference type="Proteomes" id="UP001165367">
    <property type="component" value="Unassembled WGS sequence"/>
</dbReference>
<sequence>MEAITQLTYALTGKEKLADCSESELRKMVRLYPFFGPAQVLLARKTKDEQQEEAKEIAASASLFVPNSLWFDRLMSGQVEQPLADDATVIPQDTVLETPATAEEVIEQVSVEEYQEETIDTVLPEETVMEEPATEEEVIEQRFEMPSAEEPGETDIAEEIVPHEVVPEKQVVEHKFQLPTLQDEADLEEEENIEDAGVSTTVEDIVKEKMPELEGLPPIPSFKIEALPAGKMELSFEPYHTVDYFASQGIRFKDDDKPKDRLSLQLRSFTEWLKTLKKVPDAEMSVGATRQEEKKVEQMAQVSIADPAVVTEAMAEVWEKQGNTVKAIELYKKLSLLDPDKNAYFAAKIEHLKQL</sequence>
<gene>
    <name evidence="1" type="ORF">LZZ85_24735</name>
</gene>
<reference evidence="1" key="1">
    <citation type="submission" date="2022-01" db="EMBL/GenBank/DDBJ databases">
        <authorList>
            <person name="Jo J.-H."/>
            <person name="Im W.-T."/>
        </authorList>
    </citation>
    <scope>NUCLEOTIDE SEQUENCE</scope>
    <source>
        <strain evidence="1">NA20</strain>
    </source>
</reference>
<dbReference type="RefSeq" id="WP_237876304.1">
    <property type="nucleotide sequence ID" value="NZ_JAKLTR010000022.1"/>
</dbReference>
<proteinExistence type="predicted"/>
<comment type="caution">
    <text evidence="1">The sequence shown here is derived from an EMBL/GenBank/DDBJ whole genome shotgun (WGS) entry which is preliminary data.</text>
</comment>
<dbReference type="EMBL" id="JAKLTR010000022">
    <property type="protein sequence ID" value="MCG2617529.1"/>
    <property type="molecule type" value="Genomic_DNA"/>
</dbReference>
<evidence type="ECO:0000313" key="2">
    <source>
        <dbReference type="Proteomes" id="UP001165367"/>
    </source>
</evidence>
<accession>A0ABS9KZ83</accession>
<keyword evidence="2" id="KW-1185">Reference proteome</keyword>